<sequence>MKVIESSLYAQVESHVETDLGHLYFFKNFIISEFNEGVEVNFNSFETVRFLTEKHFQNQPYGFISNRVNSYAIKLTDAPLFLKTCHAMKAYAVVTYNEFTEGVLKLEKHFFNFNRENFYSVENAVSWVESSLQINQKQVN</sequence>
<dbReference type="EMBL" id="CP007202">
    <property type="protein sequence ID" value="AJR04961.1"/>
    <property type="molecule type" value="Genomic_DNA"/>
</dbReference>
<keyword evidence="2" id="KW-1185">Reference proteome</keyword>
<dbReference type="KEGG" id="sze:AW14_12645"/>
<dbReference type="RefSeq" id="WP_044639084.1">
    <property type="nucleotide sequence ID" value="NZ_CP007202.1"/>
</dbReference>
<evidence type="ECO:0008006" key="3">
    <source>
        <dbReference type="Google" id="ProtNLM"/>
    </source>
</evidence>
<proteinExistence type="predicted"/>
<dbReference type="Proteomes" id="UP000032229">
    <property type="component" value="Chromosome"/>
</dbReference>
<gene>
    <name evidence="1" type="ORF">AW14_12645</name>
</gene>
<reference evidence="1 2" key="1">
    <citation type="submission" date="2014-02" db="EMBL/GenBank/DDBJ databases">
        <authorList>
            <person name="Young C.-C."/>
            <person name="Hameed A."/>
            <person name="Huang H.-C."/>
            <person name="Shahina M."/>
        </authorList>
    </citation>
    <scope>NUCLEOTIDE SEQUENCE [LARGE SCALE GENOMIC DNA]</scope>
    <source>
        <strain evidence="1 2">CC-SAMT-1</strain>
    </source>
</reference>
<evidence type="ECO:0000313" key="1">
    <source>
        <dbReference type="EMBL" id="AJR04961.1"/>
    </source>
</evidence>
<name>A0A0C5W0U2_9FLAO</name>
<dbReference type="OrthoDB" id="1144359at2"/>
<dbReference type="AlphaFoldDB" id="A0A0C5W0U2"/>
<organism evidence="1 2">
    <name type="scientific">Siansivirga zeaxanthinifaciens CC-SAMT-1</name>
    <dbReference type="NCBI Taxonomy" id="1454006"/>
    <lineage>
        <taxon>Bacteria</taxon>
        <taxon>Pseudomonadati</taxon>
        <taxon>Bacteroidota</taxon>
        <taxon>Flavobacteriia</taxon>
        <taxon>Flavobacteriales</taxon>
        <taxon>Flavobacteriaceae</taxon>
        <taxon>Siansivirga</taxon>
    </lineage>
</organism>
<evidence type="ECO:0000313" key="2">
    <source>
        <dbReference type="Proteomes" id="UP000032229"/>
    </source>
</evidence>
<dbReference type="STRING" id="1454006.AW14_12645"/>
<dbReference type="HOGENOM" id="CLU_149784_0_0_10"/>
<accession>A0A0C5W0U2</accession>
<protein>
    <recommendedName>
        <fullName evidence="3">STAS/SEC14 domain-containing protein</fullName>
    </recommendedName>
</protein>